<evidence type="ECO:0000313" key="2">
    <source>
        <dbReference type="Proteomes" id="UP001060085"/>
    </source>
</evidence>
<gene>
    <name evidence="1" type="ORF">M9H77_28037</name>
</gene>
<accession>A0ACC0AEK2</accession>
<dbReference type="EMBL" id="CM044706">
    <property type="protein sequence ID" value="KAI5659244.1"/>
    <property type="molecule type" value="Genomic_DNA"/>
</dbReference>
<comment type="caution">
    <text evidence="1">The sequence shown here is derived from an EMBL/GenBank/DDBJ whole genome shotgun (WGS) entry which is preliminary data.</text>
</comment>
<reference evidence="2" key="1">
    <citation type="journal article" date="2023" name="Nat. Plants">
        <title>Single-cell RNA sequencing provides a high-resolution roadmap for understanding the multicellular compartmentation of specialized metabolism.</title>
        <authorList>
            <person name="Sun S."/>
            <person name="Shen X."/>
            <person name="Li Y."/>
            <person name="Li Y."/>
            <person name="Wang S."/>
            <person name="Li R."/>
            <person name="Zhang H."/>
            <person name="Shen G."/>
            <person name="Guo B."/>
            <person name="Wei J."/>
            <person name="Xu J."/>
            <person name="St-Pierre B."/>
            <person name="Chen S."/>
            <person name="Sun C."/>
        </authorList>
    </citation>
    <scope>NUCLEOTIDE SEQUENCE [LARGE SCALE GENOMIC DNA]</scope>
</reference>
<proteinExistence type="predicted"/>
<protein>
    <submittedName>
        <fullName evidence="1">Uncharacterized protein</fullName>
    </submittedName>
</protein>
<sequence length="152" mass="16432">MRAVTKLVRWDSYEKFVHVAFHEISLNLRICNKSGHEATECLIIRYPNLWIDGEKNARYGSARAFSGRGNRCRGHGHSIGGRVTASGGRSNANNAPGAGANDTLPVENTATLVAADGQHACAAIRPRMINSSENRTGSKLFTEGNSKHLSIS</sequence>
<keyword evidence="2" id="KW-1185">Reference proteome</keyword>
<name>A0ACC0AEK2_CATRO</name>
<evidence type="ECO:0000313" key="1">
    <source>
        <dbReference type="EMBL" id="KAI5659244.1"/>
    </source>
</evidence>
<organism evidence="1 2">
    <name type="scientific">Catharanthus roseus</name>
    <name type="common">Madagascar periwinkle</name>
    <name type="synonym">Vinca rosea</name>
    <dbReference type="NCBI Taxonomy" id="4058"/>
    <lineage>
        <taxon>Eukaryota</taxon>
        <taxon>Viridiplantae</taxon>
        <taxon>Streptophyta</taxon>
        <taxon>Embryophyta</taxon>
        <taxon>Tracheophyta</taxon>
        <taxon>Spermatophyta</taxon>
        <taxon>Magnoliopsida</taxon>
        <taxon>eudicotyledons</taxon>
        <taxon>Gunneridae</taxon>
        <taxon>Pentapetalae</taxon>
        <taxon>asterids</taxon>
        <taxon>lamiids</taxon>
        <taxon>Gentianales</taxon>
        <taxon>Apocynaceae</taxon>
        <taxon>Rauvolfioideae</taxon>
        <taxon>Vinceae</taxon>
        <taxon>Catharanthinae</taxon>
        <taxon>Catharanthus</taxon>
    </lineage>
</organism>
<dbReference type="Proteomes" id="UP001060085">
    <property type="component" value="Linkage Group LG06"/>
</dbReference>